<proteinExistence type="predicted"/>
<feature type="domain" description="23S rRNA (guanine(745)-N(1))-methyltransferase N-terminal" evidence="3">
    <location>
        <begin position="3"/>
        <end position="45"/>
    </location>
</feature>
<feature type="binding site" evidence="1">
    <location>
        <position position="7"/>
    </location>
    <ligand>
        <name>Zn(2+)</name>
        <dbReference type="ChEBI" id="CHEBI:29105"/>
    </ligand>
</feature>
<feature type="binding site" evidence="2">
    <location>
        <begin position="96"/>
        <end position="97"/>
    </location>
    <ligand>
        <name>S-adenosyl-L-methionine</name>
        <dbReference type="ChEBI" id="CHEBI:59789"/>
    </ligand>
</feature>
<dbReference type="Pfam" id="PF21302">
    <property type="entry name" value="Zn_ribbon_RlmA"/>
    <property type="match status" value="1"/>
</dbReference>
<evidence type="ECO:0000256" key="2">
    <source>
        <dbReference type="PIRSR" id="PIRSR018249-2"/>
    </source>
</evidence>
<reference evidence="4 5" key="1">
    <citation type="submission" date="2016-09" db="EMBL/GenBank/DDBJ databases">
        <title>Alteromonas lipolytica, a new species isolated from sea water.</title>
        <authorList>
            <person name="Wu Y.-H."/>
            <person name="Cheng H."/>
            <person name="Xu X.-W."/>
        </authorList>
    </citation>
    <scope>NUCLEOTIDE SEQUENCE [LARGE SCALE GENOMIC DNA]</scope>
    <source>
        <strain evidence="4 5">JW12</strain>
    </source>
</reference>
<evidence type="ECO:0000313" key="5">
    <source>
        <dbReference type="Proteomes" id="UP000176037"/>
    </source>
</evidence>
<feature type="binding site" evidence="2">
    <location>
        <position position="187"/>
    </location>
    <ligand>
        <name>S-adenosyl-L-methionine</name>
        <dbReference type="ChEBI" id="CHEBI:59789"/>
    </ligand>
</feature>
<dbReference type="InterPro" id="IPR048647">
    <property type="entry name" value="RlmA_N"/>
</dbReference>
<keyword evidence="1" id="KW-0862">Zinc</keyword>
<evidence type="ECO:0000259" key="3">
    <source>
        <dbReference type="Pfam" id="PF21302"/>
    </source>
</evidence>
<protein>
    <recommendedName>
        <fullName evidence="3">23S rRNA (guanine(745)-N(1))-methyltransferase N-terminal domain-containing protein</fullName>
    </recommendedName>
</protein>
<feature type="binding site" evidence="1">
    <location>
        <position position="20"/>
    </location>
    <ligand>
        <name>Zn(2+)</name>
        <dbReference type="ChEBI" id="CHEBI:29105"/>
    </ligand>
</feature>
<dbReference type="RefSeq" id="WP_070175652.1">
    <property type="nucleotide sequence ID" value="NZ_BMJR01000001.1"/>
</dbReference>
<feature type="binding site" evidence="1">
    <location>
        <position position="24"/>
    </location>
    <ligand>
        <name>Zn(2+)</name>
        <dbReference type="ChEBI" id="CHEBI:29105"/>
    </ligand>
</feature>
<dbReference type="PIRSF" id="PIRSF018249">
    <property type="entry name" value="MyrA_prd"/>
    <property type="match status" value="1"/>
</dbReference>
<keyword evidence="2" id="KW-0949">S-adenosyl-L-methionine</keyword>
<dbReference type="GO" id="GO:0046872">
    <property type="term" value="F:metal ion binding"/>
    <property type="evidence" value="ECO:0007669"/>
    <property type="project" value="UniProtKB-KW"/>
</dbReference>
<feature type="binding site" evidence="2">
    <location>
        <position position="66"/>
    </location>
    <ligand>
        <name>S-adenosyl-L-methionine</name>
        <dbReference type="ChEBI" id="CHEBI:59789"/>
    </ligand>
</feature>
<dbReference type="STRING" id="1856405.BFC17_14230"/>
<dbReference type="InterPro" id="IPR016718">
    <property type="entry name" value="rRNA_m1G-MeTrfase_A_prd"/>
</dbReference>
<organism evidence="4 5">
    <name type="scientific">Alteromonas lipolytica</name>
    <dbReference type="NCBI Taxonomy" id="1856405"/>
    <lineage>
        <taxon>Bacteria</taxon>
        <taxon>Pseudomonadati</taxon>
        <taxon>Pseudomonadota</taxon>
        <taxon>Gammaproteobacteria</taxon>
        <taxon>Alteromonadales</taxon>
        <taxon>Alteromonadaceae</taxon>
        <taxon>Alteromonas/Salinimonas group</taxon>
        <taxon>Alteromonas</taxon>
    </lineage>
</organism>
<evidence type="ECO:0000313" key="4">
    <source>
        <dbReference type="EMBL" id="OFI34734.1"/>
    </source>
</evidence>
<gene>
    <name evidence="4" type="ORF">BFC17_14230</name>
</gene>
<dbReference type="GO" id="GO:0008168">
    <property type="term" value="F:methyltransferase activity"/>
    <property type="evidence" value="ECO:0007669"/>
    <property type="project" value="InterPro"/>
</dbReference>
<keyword evidence="1" id="KW-0479">Metal-binding</keyword>
<feature type="binding site" evidence="1">
    <location>
        <position position="4"/>
    </location>
    <ligand>
        <name>Zn(2+)</name>
        <dbReference type="ChEBI" id="CHEBI:29105"/>
    </ligand>
</feature>
<dbReference type="SUPFAM" id="SSF53335">
    <property type="entry name" value="S-adenosyl-L-methionine-dependent methyltransferases"/>
    <property type="match status" value="1"/>
</dbReference>
<dbReference type="AlphaFoldDB" id="A0A1E8FFN5"/>
<dbReference type="Proteomes" id="UP000176037">
    <property type="component" value="Unassembled WGS sequence"/>
</dbReference>
<dbReference type="EMBL" id="MJIC01000010">
    <property type="protein sequence ID" value="OFI34734.1"/>
    <property type="molecule type" value="Genomic_DNA"/>
</dbReference>
<comment type="caution">
    <text evidence="4">The sequence shown here is derived from an EMBL/GenBank/DDBJ whole genome shotgun (WGS) entry which is preliminary data.</text>
</comment>
<keyword evidence="5" id="KW-1185">Reference proteome</keyword>
<dbReference type="OrthoDB" id="108476at2"/>
<sequence>MWRCPLCQQPLHQSERTWRCENRHAFDEAKSGYLNLLPVQQKKSKQPGDDKTMLNARRSFHDAKGYAPLMAALVEIIAEHMPADQALTVFDAGCGEGSYLGYIADALTECGRAVQASGSDIAKHAVDLAAKRYKNCFFAVASSVNLPLADASQNVMLQVFAPGSDSEYERLIAPGGLLIKVDPAQQHLWSIKQAIYDNPREHEVNFAEKPGFTRLTEQRVSFTVDLSDDQTRQALLEMTPYYWRLPRDKADDVFADITRVEADFAVHVWQRTHS</sequence>
<dbReference type="Gene3D" id="3.40.50.150">
    <property type="entry name" value="Vaccinia Virus protein VP39"/>
    <property type="match status" value="1"/>
</dbReference>
<name>A0A1E8FFN5_9ALTE</name>
<dbReference type="InterPro" id="IPR029063">
    <property type="entry name" value="SAM-dependent_MTases_sf"/>
</dbReference>
<evidence type="ECO:0000256" key="1">
    <source>
        <dbReference type="PIRSR" id="PIRSR018249-1"/>
    </source>
</evidence>
<accession>A0A1E8FFN5</accession>